<comment type="caution">
    <text evidence="3">The sequence shown here is derived from an EMBL/GenBank/DDBJ whole genome shotgun (WGS) entry which is preliminary data.</text>
</comment>
<feature type="compositionally biased region" description="Basic and acidic residues" evidence="1">
    <location>
        <begin position="166"/>
        <end position="189"/>
    </location>
</feature>
<dbReference type="RefSeq" id="WP_026419555.1">
    <property type="nucleotide sequence ID" value="NZ_AUBJ02000001.1"/>
</dbReference>
<feature type="compositionally biased region" description="Basic and acidic residues" evidence="1">
    <location>
        <begin position="291"/>
        <end position="303"/>
    </location>
</feature>
<reference evidence="3 4" key="1">
    <citation type="submission" date="2013-07" db="EMBL/GenBank/DDBJ databases">
        <authorList>
            <consortium name="DOE Joint Genome Institute"/>
            <person name="Reeve W."/>
            <person name="Huntemann M."/>
            <person name="Han J."/>
            <person name="Chen A."/>
            <person name="Kyrpides N."/>
            <person name="Mavromatis K."/>
            <person name="Markowitz V."/>
            <person name="Palaniappan K."/>
            <person name="Ivanova N."/>
            <person name="Schaumberg A."/>
            <person name="Pati A."/>
            <person name="Liolios K."/>
            <person name="Nordberg H.P."/>
            <person name="Cantor M.N."/>
            <person name="Hua S.X."/>
            <person name="Woyke T."/>
        </authorList>
    </citation>
    <scope>NUCLEOTIDE SEQUENCE [LARGE SCALE GENOMIC DNA]</scope>
    <source>
        <strain evidence="3 4">DSM 43889</strain>
    </source>
</reference>
<feature type="region of interest" description="Disordered" evidence="1">
    <location>
        <begin position="39"/>
        <end position="482"/>
    </location>
</feature>
<dbReference type="EMBL" id="AUBJ02000001">
    <property type="protein sequence ID" value="MCP2333377.1"/>
    <property type="molecule type" value="Genomic_DNA"/>
</dbReference>
<accession>A0ABT1JM14</accession>
<organism evidence="3 4">
    <name type="scientific">Actinoalloteichus caeruleus DSM 43889</name>
    <dbReference type="NCBI Taxonomy" id="1120930"/>
    <lineage>
        <taxon>Bacteria</taxon>
        <taxon>Bacillati</taxon>
        <taxon>Actinomycetota</taxon>
        <taxon>Actinomycetes</taxon>
        <taxon>Pseudonocardiales</taxon>
        <taxon>Pseudonocardiaceae</taxon>
        <taxon>Actinoalloteichus</taxon>
        <taxon>Actinoalloteichus cyanogriseus</taxon>
    </lineage>
</organism>
<feature type="compositionally biased region" description="Polar residues" evidence="1">
    <location>
        <begin position="359"/>
        <end position="368"/>
    </location>
</feature>
<evidence type="ECO:0000313" key="3">
    <source>
        <dbReference type="EMBL" id="MCP2333377.1"/>
    </source>
</evidence>
<protein>
    <submittedName>
        <fullName evidence="3">Uncharacterized protein</fullName>
    </submittedName>
</protein>
<feature type="compositionally biased region" description="Low complexity" evidence="1">
    <location>
        <begin position="239"/>
        <end position="249"/>
    </location>
</feature>
<feature type="transmembrane region" description="Helical" evidence="2">
    <location>
        <begin position="6"/>
        <end position="27"/>
    </location>
</feature>
<proteinExistence type="predicted"/>
<reference evidence="3 4" key="2">
    <citation type="submission" date="2022-06" db="EMBL/GenBank/DDBJ databases">
        <title>Genomic Encyclopedia of Type Strains, Phase I: the one thousand microbial genomes (KMG-I) project.</title>
        <authorList>
            <person name="Kyrpides N."/>
        </authorList>
    </citation>
    <scope>NUCLEOTIDE SEQUENCE [LARGE SCALE GENOMIC DNA]</scope>
    <source>
        <strain evidence="3 4">DSM 43889</strain>
    </source>
</reference>
<keyword evidence="2" id="KW-0812">Transmembrane</keyword>
<evidence type="ECO:0000256" key="2">
    <source>
        <dbReference type="SAM" id="Phobius"/>
    </source>
</evidence>
<sequence length="482" mass="49962">MTSIFGQVWLWSLLAFLLGALATWLLLVRPVQRRLNRITSGGGATEDGQSSADPPSEVEISSDDVFAGLREGPSQAASPDEPFEDPWENERQPAPAGDAADQRSPGSGTLVSPPVSTEPEPPASGAGPTERGADEGASAWSPASARGGSPPAAAAEQTAVIPPVPADDRPVGAPERTGRAAQDDAERTGKFLPVTGGGDRPVEASGRTGRLDARPRPTRRGPVDDPADIELSDPTPGGAAEPGFPTTEPAPAPGGGSAATAPADGDDLDAAWPAHDYEPTGTPDRPAVDPAEGRTDFFRRPDFSEDGTGGRKPAAAVSQNDEVEEMAWPAEDDDAPAFPEEETPEPAAGAVPPAPAPSQPTDGDQGETSVIPAIRQDVAPDTPRRNPTSREERGGSTPKPPRPATTGPNRTDDVETQHSTAPAADPAPREATRDGERARSLFEPVLDPEEFADSGLPRRAGDGNPNPSAGGDFIWFDEKNQA</sequence>
<dbReference type="Proteomes" id="UP000791080">
    <property type="component" value="Unassembled WGS sequence"/>
</dbReference>
<feature type="compositionally biased region" description="Basic and acidic residues" evidence="1">
    <location>
        <begin position="427"/>
        <end position="440"/>
    </location>
</feature>
<feature type="compositionally biased region" description="Basic and acidic residues" evidence="1">
    <location>
        <begin position="382"/>
        <end position="394"/>
    </location>
</feature>
<keyword evidence="4" id="KW-1185">Reference proteome</keyword>
<gene>
    <name evidence="3" type="ORF">G443_003647</name>
</gene>
<keyword evidence="2" id="KW-1133">Transmembrane helix</keyword>
<keyword evidence="2" id="KW-0472">Membrane</keyword>
<name>A0ABT1JM14_ACTCY</name>
<feature type="compositionally biased region" description="Acidic residues" evidence="1">
    <location>
        <begin position="321"/>
        <end position="344"/>
    </location>
</feature>
<feature type="compositionally biased region" description="Low complexity" evidence="1">
    <location>
        <begin position="136"/>
        <end position="155"/>
    </location>
</feature>
<evidence type="ECO:0000256" key="1">
    <source>
        <dbReference type="SAM" id="MobiDB-lite"/>
    </source>
</evidence>
<evidence type="ECO:0000313" key="4">
    <source>
        <dbReference type="Proteomes" id="UP000791080"/>
    </source>
</evidence>